<keyword evidence="2" id="KW-0472">Membrane</keyword>
<accession>A0A2N2DXF6</accession>
<evidence type="ECO:0000256" key="2">
    <source>
        <dbReference type="SAM" id="Phobius"/>
    </source>
</evidence>
<name>A0A2N2DXF6_9BACT</name>
<organism evidence="3 4">
    <name type="scientific">Candidatus Falkowbacteria bacterium HGW-Falkowbacteria-2</name>
    <dbReference type="NCBI Taxonomy" id="2013769"/>
    <lineage>
        <taxon>Bacteria</taxon>
        <taxon>Candidatus Falkowiibacteriota</taxon>
    </lineage>
</organism>
<dbReference type="AlphaFoldDB" id="A0A2N2DXF6"/>
<evidence type="ECO:0000256" key="1">
    <source>
        <dbReference type="SAM" id="MobiDB-lite"/>
    </source>
</evidence>
<dbReference type="Proteomes" id="UP000233325">
    <property type="component" value="Unassembled WGS sequence"/>
</dbReference>
<evidence type="ECO:0000313" key="3">
    <source>
        <dbReference type="EMBL" id="PKM87148.1"/>
    </source>
</evidence>
<dbReference type="EMBL" id="PHAH01000054">
    <property type="protein sequence ID" value="PKM87148.1"/>
    <property type="molecule type" value="Genomic_DNA"/>
</dbReference>
<feature type="region of interest" description="Disordered" evidence="1">
    <location>
        <begin position="66"/>
        <end position="110"/>
    </location>
</feature>
<keyword evidence="2" id="KW-0812">Transmembrane</keyword>
<keyword evidence="2" id="KW-1133">Transmembrane helix</keyword>
<feature type="compositionally biased region" description="Basic and acidic residues" evidence="1">
    <location>
        <begin position="66"/>
        <end position="86"/>
    </location>
</feature>
<proteinExistence type="predicted"/>
<evidence type="ECO:0000313" key="4">
    <source>
        <dbReference type="Proteomes" id="UP000233325"/>
    </source>
</evidence>
<comment type="caution">
    <text evidence="3">The sequence shown here is derived from an EMBL/GenBank/DDBJ whole genome shotgun (WGS) entry which is preliminary data.</text>
</comment>
<gene>
    <name evidence="3" type="ORF">CVU83_03340</name>
</gene>
<reference evidence="3 4" key="1">
    <citation type="journal article" date="2017" name="ISME J.">
        <title>Potential for microbial H2 and metal transformations associated with novel bacteria and archaea in deep terrestrial subsurface sediments.</title>
        <authorList>
            <person name="Hernsdorf A.W."/>
            <person name="Amano Y."/>
            <person name="Miyakawa K."/>
            <person name="Ise K."/>
            <person name="Suzuki Y."/>
            <person name="Anantharaman K."/>
            <person name="Probst A."/>
            <person name="Burstein D."/>
            <person name="Thomas B.C."/>
            <person name="Banfield J.F."/>
        </authorList>
    </citation>
    <scope>NUCLEOTIDE SEQUENCE [LARGE SCALE GENOMIC DNA]</scope>
    <source>
        <strain evidence="3">HGW-Falkowbacteria-2</strain>
    </source>
</reference>
<feature type="transmembrane region" description="Helical" evidence="2">
    <location>
        <begin position="35"/>
        <end position="56"/>
    </location>
</feature>
<protein>
    <submittedName>
        <fullName evidence="3">Uncharacterized protein</fullName>
    </submittedName>
</protein>
<sequence length="254" mass="28111">MSTLFVILSLLSLVGLVVGLIKPEKVKLKSRKKVFYYFGGAFLGLIILTGITAPPVSPEELQARETARQEKAKQAQEAKAAKEAAEQKNTPVQTAAAETPKIPEQTPEQLLEAGYKSEVKNIGGTNFSYMKMELQNADSDRPAGSKMVTISVKVNSFLSKNSLMRNTGELTSNLFKKSLESSLPITDYIVWYYADVKDIYGNNTEDIALSFASTKDTIQKINWGGFDKTSMCDFLRSQPTDNFDNVCVQKINIE</sequence>